<protein>
    <submittedName>
        <fullName evidence="1">Uncharacterized protein</fullName>
    </submittedName>
</protein>
<evidence type="ECO:0000313" key="1">
    <source>
        <dbReference type="EMBL" id="ASU00278.1"/>
    </source>
</evidence>
<dbReference type="Proteomes" id="UP000226092">
    <property type="component" value="Segment"/>
</dbReference>
<evidence type="ECO:0000313" key="2">
    <source>
        <dbReference type="Proteomes" id="UP000226092"/>
    </source>
</evidence>
<proteinExistence type="predicted"/>
<dbReference type="KEGG" id="vg:55604641"/>
<organism evidence="1 2">
    <name type="scientific">Aeromonas phage AS-zj</name>
    <dbReference type="NCBI Taxonomy" id="2024208"/>
    <lineage>
        <taxon>Viruses</taxon>
        <taxon>Duplodnaviria</taxon>
        <taxon>Heunggongvirae</taxon>
        <taxon>Uroviricota</taxon>
        <taxon>Caudoviricetes</taxon>
        <taxon>Pantevenvirales</taxon>
        <taxon>Straboviridae</taxon>
        <taxon>Emmerichvirinae</taxon>
        <taxon>Ceceduovirus</taxon>
        <taxon>Ceceduovirus aszj</taxon>
    </lineage>
</organism>
<sequence>MTANEYEVNKATRIAEMQKNADYILSKVDPVLLPYIQAYPSWCIGQADTTVAFIATGKEVETGVEYFNGRIIQFIMHEDETKFKVLLSSVGKPVLRKKKTQLEACDAVIKFFNENVENFMAVVAKFN</sequence>
<keyword evidence="2" id="KW-1185">Reference proteome</keyword>
<dbReference type="GeneID" id="55604641"/>
<dbReference type="RefSeq" id="YP_009834574.1">
    <property type="nucleotide sequence ID" value="NC_048673.1"/>
</dbReference>
<dbReference type="EMBL" id="MF448340">
    <property type="protein sequence ID" value="ASU00278.1"/>
    <property type="molecule type" value="Genomic_DNA"/>
</dbReference>
<accession>A0A223LE55</accession>
<name>A0A223LE55_9CAUD</name>
<reference evidence="1 2" key="1">
    <citation type="submission" date="2017-07" db="EMBL/GenBank/DDBJ databases">
        <title>In vitro design and evaluation of phage cocktails against multidrug-resistant Aeromonas salmonicida.</title>
        <authorList>
            <person name="Chen L."/>
            <person name="Yuan S."/>
            <person name="Ma Y."/>
        </authorList>
    </citation>
    <scope>NUCLEOTIDE SEQUENCE [LARGE SCALE GENOMIC DNA]</scope>
</reference>